<evidence type="ECO:0000313" key="2">
    <source>
        <dbReference type="EMBL" id="KRL62827.1"/>
    </source>
</evidence>
<organism evidence="2 3">
    <name type="scientific">Lentilactobacillus diolivorans DSM 14421</name>
    <dbReference type="NCBI Taxonomy" id="1423739"/>
    <lineage>
        <taxon>Bacteria</taxon>
        <taxon>Bacillati</taxon>
        <taxon>Bacillota</taxon>
        <taxon>Bacilli</taxon>
        <taxon>Lactobacillales</taxon>
        <taxon>Lactobacillaceae</taxon>
        <taxon>Lentilactobacillus</taxon>
    </lineage>
</organism>
<dbReference type="PANTHER" id="PTHR37038:SF12">
    <property type="entry name" value="TRANSCRIPTIONAL REGULATOR"/>
    <property type="match status" value="1"/>
</dbReference>
<sequence>MQEIGKLFRKLRTDRHLTLKQVADKQNSLSFISSFENGQSQISFNRLIYLLDKINVSVEEFLYLRGKDTFIPLSIAYSDHNSVFLTSTFMHQLGRFSNQLFNSKDHTKAERIQERTQLITIINSLEKTDQVGWNHYIIILYQIQLAELNWEIDHTSSLSVLNRTREKLCRPLVSYLYNIENWSTFEVILFGFSQPAMPIQTVHQL</sequence>
<dbReference type="AlphaFoldDB" id="A0A0R1SBZ3"/>
<proteinExistence type="predicted"/>
<gene>
    <name evidence="2" type="ORF">FC85_GL001693</name>
</gene>
<protein>
    <submittedName>
        <fullName evidence="2">Rgg GadR MutR family transcriptional activator</fullName>
    </submittedName>
</protein>
<dbReference type="PANTHER" id="PTHR37038">
    <property type="entry name" value="TRANSCRIPTIONAL REGULATOR-RELATED"/>
    <property type="match status" value="1"/>
</dbReference>
<dbReference type="SUPFAM" id="SSF47413">
    <property type="entry name" value="lambda repressor-like DNA-binding domains"/>
    <property type="match status" value="1"/>
</dbReference>
<evidence type="ECO:0000259" key="1">
    <source>
        <dbReference type="PROSITE" id="PS50943"/>
    </source>
</evidence>
<reference evidence="2 3" key="1">
    <citation type="journal article" date="2015" name="Genome Announc.">
        <title>Expanding the biotechnology potential of lactobacilli through comparative genomics of 213 strains and associated genera.</title>
        <authorList>
            <person name="Sun Z."/>
            <person name="Harris H.M."/>
            <person name="McCann A."/>
            <person name="Guo C."/>
            <person name="Argimon S."/>
            <person name="Zhang W."/>
            <person name="Yang X."/>
            <person name="Jeffery I.B."/>
            <person name="Cooney J.C."/>
            <person name="Kagawa T.F."/>
            <person name="Liu W."/>
            <person name="Song Y."/>
            <person name="Salvetti E."/>
            <person name="Wrobel A."/>
            <person name="Rasinkangas P."/>
            <person name="Parkhill J."/>
            <person name="Rea M.C."/>
            <person name="O'Sullivan O."/>
            <person name="Ritari J."/>
            <person name="Douillard F.P."/>
            <person name="Paul Ross R."/>
            <person name="Yang R."/>
            <person name="Briner A.E."/>
            <person name="Felis G.E."/>
            <person name="de Vos W.M."/>
            <person name="Barrangou R."/>
            <person name="Klaenhammer T.R."/>
            <person name="Caufield P.W."/>
            <person name="Cui Y."/>
            <person name="Zhang H."/>
            <person name="O'Toole P.W."/>
        </authorList>
    </citation>
    <scope>NUCLEOTIDE SEQUENCE [LARGE SCALE GENOMIC DNA]</scope>
    <source>
        <strain evidence="2 3">DSM 14421</strain>
    </source>
</reference>
<dbReference type="STRING" id="1423739.FC85_GL001693"/>
<dbReference type="InterPro" id="IPR053163">
    <property type="entry name" value="HTH-type_regulator_Rgg"/>
</dbReference>
<comment type="caution">
    <text evidence="2">The sequence shown here is derived from an EMBL/GenBank/DDBJ whole genome shotgun (WGS) entry which is preliminary data.</text>
</comment>
<dbReference type="EMBL" id="AZEY01000105">
    <property type="protein sequence ID" value="KRL62827.1"/>
    <property type="molecule type" value="Genomic_DNA"/>
</dbReference>
<dbReference type="RefSeq" id="WP_057866002.1">
    <property type="nucleotide sequence ID" value="NZ_AZEY01000105.1"/>
</dbReference>
<feature type="domain" description="HTH cro/C1-type" evidence="1">
    <location>
        <begin position="8"/>
        <end position="61"/>
    </location>
</feature>
<dbReference type="GO" id="GO:0003677">
    <property type="term" value="F:DNA binding"/>
    <property type="evidence" value="ECO:0007669"/>
    <property type="project" value="InterPro"/>
</dbReference>
<accession>A0A0R1SBZ3</accession>
<dbReference type="Gene3D" id="1.10.260.40">
    <property type="entry name" value="lambda repressor-like DNA-binding domains"/>
    <property type="match status" value="1"/>
</dbReference>
<dbReference type="InterPro" id="IPR001387">
    <property type="entry name" value="Cro/C1-type_HTH"/>
</dbReference>
<evidence type="ECO:0000313" key="3">
    <source>
        <dbReference type="Proteomes" id="UP000052013"/>
    </source>
</evidence>
<dbReference type="InterPro" id="IPR010982">
    <property type="entry name" value="Lambda_DNA-bd_dom_sf"/>
</dbReference>
<dbReference type="PATRIC" id="fig|1423739.3.peg.1774"/>
<dbReference type="PROSITE" id="PS50943">
    <property type="entry name" value="HTH_CROC1"/>
    <property type="match status" value="1"/>
</dbReference>
<dbReference type="Pfam" id="PF01381">
    <property type="entry name" value="HTH_3"/>
    <property type="match status" value="1"/>
</dbReference>
<dbReference type="Proteomes" id="UP000052013">
    <property type="component" value="Unassembled WGS sequence"/>
</dbReference>
<dbReference type="CDD" id="cd00093">
    <property type="entry name" value="HTH_XRE"/>
    <property type="match status" value="1"/>
</dbReference>
<dbReference type="SMART" id="SM00530">
    <property type="entry name" value="HTH_XRE"/>
    <property type="match status" value="1"/>
</dbReference>
<name>A0A0R1SBZ3_9LACO</name>